<dbReference type="InterPro" id="IPR050764">
    <property type="entry name" value="CbbQ/NirQ/NorQ/GpvN"/>
</dbReference>
<protein>
    <submittedName>
        <fullName evidence="3">MoxR family ATPase</fullName>
    </submittedName>
</protein>
<evidence type="ECO:0000313" key="3">
    <source>
        <dbReference type="EMBL" id="HGT99152.1"/>
    </source>
</evidence>
<dbReference type="PANTHER" id="PTHR42759">
    <property type="entry name" value="MOXR FAMILY PROTEIN"/>
    <property type="match status" value="1"/>
</dbReference>
<dbReference type="Gene3D" id="1.10.8.80">
    <property type="entry name" value="Magnesium chelatase subunit I, C-Terminal domain"/>
    <property type="match status" value="1"/>
</dbReference>
<dbReference type="EMBL" id="DTDH01000193">
    <property type="protein sequence ID" value="HGT99152.1"/>
    <property type="molecule type" value="Genomic_DNA"/>
</dbReference>
<dbReference type="GO" id="GO:0005524">
    <property type="term" value="F:ATP binding"/>
    <property type="evidence" value="ECO:0007669"/>
    <property type="project" value="InterPro"/>
</dbReference>
<dbReference type="GO" id="GO:0016887">
    <property type="term" value="F:ATP hydrolysis activity"/>
    <property type="evidence" value="ECO:0007669"/>
    <property type="project" value="InterPro"/>
</dbReference>
<dbReference type="AlphaFoldDB" id="A0A7J3MZY2"/>
<dbReference type="SUPFAM" id="SSF52540">
    <property type="entry name" value="P-loop containing nucleoside triphosphate hydrolases"/>
    <property type="match status" value="1"/>
</dbReference>
<comment type="caution">
    <text evidence="3">The sequence shown here is derived from an EMBL/GenBank/DDBJ whole genome shotgun (WGS) entry which is preliminary data.</text>
</comment>
<dbReference type="Gene3D" id="3.40.50.300">
    <property type="entry name" value="P-loop containing nucleotide triphosphate hydrolases"/>
    <property type="match status" value="1"/>
</dbReference>
<proteinExistence type="predicted"/>
<dbReference type="InterPro" id="IPR041628">
    <property type="entry name" value="ChlI/MoxR_AAA_lid"/>
</dbReference>
<sequence>MDLDKASEIANEIIKSISRVVVGKTVLLKHILSTLIAGGHVLIEGPPGTAKTLIAKCIAKAIGGVFTRVQGNPDILPTDLTGYYIYALDGTRRFVKGPVFTNILMFDELNRTPTRVQSALLQAMAEFQVTVDGVVHDLMKPFHVIATEIPIAEEVGVYPLALTLRDRFWIRCVSPYNPVEEEIEMVKKADQLYIVDVSGVDKVVGIEEYVELQAFVSRGIYVDERIIRYIAEIANYIRNHKYNKLGLSHRGSIYLYRVAKALALMDKRDYVIPDDIKEVAVEVLSHRIILSEEAVAEGVKPEDIVKEALQKVEVPKE</sequence>
<evidence type="ECO:0000259" key="2">
    <source>
        <dbReference type="Pfam" id="PF17863"/>
    </source>
</evidence>
<gene>
    <name evidence="3" type="ORF">ENU64_06975</name>
</gene>
<name>A0A7J3MZY2_9CREN</name>
<organism evidence="3">
    <name type="scientific">Ignisphaera aggregans</name>
    <dbReference type="NCBI Taxonomy" id="334771"/>
    <lineage>
        <taxon>Archaea</taxon>
        <taxon>Thermoproteota</taxon>
        <taxon>Thermoprotei</taxon>
        <taxon>Desulfurococcales</taxon>
        <taxon>Desulfurococcaceae</taxon>
        <taxon>Ignisphaera</taxon>
    </lineage>
</organism>
<feature type="domain" description="ChlI/MoxR AAA lid" evidence="2">
    <location>
        <begin position="238"/>
        <end position="307"/>
    </location>
</feature>
<dbReference type="PIRSF" id="PIRSF002849">
    <property type="entry name" value="AAA_ATPase_chaperone_MoxR_prd"/>
    <property type="match status" value="1"/>
</dbReference>
<dbReference type="InterPro" id="IPR027417">
    <property type="entry name" value="P-loop_NTPase"/>
</dbReference>
<dbReference type="CDD" id="cd00009">
    <property type="entry name" value="AAA"/>
    <property type="match status" value="1"/>
</dbReference>
<accession>A0A7J3MZY2</accession>
<dbReference type="Pfam" id="PF07726">
    <property type="entry name" value="AAA_3"/>
    <property type="match status" value="1"/>
</dbReference>
<evidence type="ECO:0000259" key="1">
    <source>
        <dbReference type="Pfam" id="PF07726"/>
    </source>
</evidence>
<reference evidence="3" key="1">
    <citation type="journal article" date="2020" name="mSystems">
        <title>Genome- and Community-Level Interaction Insights into Carbon Utilization and Element Cycling Functions of Hydrothermarchaeota in Hydrothermal Sediment.</title>
        <authorList>
            <person name="Zhou Z."/>
            <person name="Liu Y."/>
            <person name="Xu W."/>
            <person name="Pan J."/>
            <person name="Luo Z.H."/>
            <person name="Li M."/>
        </authorList>
    </citation>
    <scope>NUCLEOTIDE SEQUENCE [LARGE SCALE GENOMIC DNA]</scope>
    <source>
        <strain evidence="3">SpSt-688</strain>
    </source>
</reference>
<dbReference type="InterPro" id="IPR011703">
    <property type="entry name" value="ATPase_AAA-3"/>
</dbReference>
<dbReference type="PANTHER" id="PTHR42759:SF5">
    <property type="entry name" value="METHANOL DEHYDROGENASE REGULATOR"/>
    <property type="match status" value="1"/>
</dbReference>
<feature type="domain" description="ATPase AAA-3" evidence="1">
    <location>
        <begin position="40"/>
        <end position="169"/>
    </location>
</feature>
<dbReference type="Pfam" id="PF17863">
    <property type="entry name" value="AAA_lid_2"/>
    <property type="match status" value="1"/>
</dbReference>